<name>A0A7X1DFC2_9LIST</name>
<reference evidence="1 2" key="1">
    <citation type="submission" date="2020-03" db="EMBL/GenBank/DDBJ databases">
        <title>Soil Listeria distribution.</title>
        <authorList>
            <person name="Liao J."/>
            <person name="Wiedmann M."/>
        </authorList>
    </citation>
    <scope>NUCLEOTIDE SEQUENCE [LARGE SCALE GENOMIC DNA]</scope>
    <source>
        <strain evidence="1 2">FSL L7-0072</strain>
    </source>
</reference>
<dbReference type="Proteomes" id="UP000558070">
    <property type="component" value="Unassembled WGS sequence"/>
</dbReference>
<evidence type="ECO:0000313" key="2">
    <source>
        <dbReference type="Proteomes" id="UP000558070"/>
    </source>
</evidence>
<accession>A0A7X1DFC2</accession>
<proteinExistence type="predicted"/>
<protein>
    <submittedName>
        <fullName evidence="1">AcrIIA4 family anti-CRISPR protein</fullName>
    </submittedName>
</protein>
<organism evidence="1 2">
    <name type="scientific">Listeria farberi</name>
    <dbReference type="NCBI Taxonomy" id="2713500"/>
    <lineage>
        <taxon>Bacteria</taxon>
        <taxon>Bacillati</taxon>
        <taxon>Bacillota</taxon>
        <taxon>Bacilli</taxon>
        <taxon>Bacillales</taxon>
        <taxon>Listeriaceae</taxon>
        <taxon>Listeria</taxon>
    </lineage>
</organism>
<dbReference type="InterPro" id="IPR056215">
    <property type="entry name" value="AcrIIA4-like"/>
</dbReference>
<comment type="caution">
    <text evidence="1">The sequence shown here is derived from an EMBL/GenBank/DDBJ whole genome shotgun (WGS) entry which is preliminary data.</text>
</comment>
<dbReference type="NCBIfam" id="NF033946">
    <property type="entry name" value="AcrIIA4_fam"/>
    <property type="match status" value="1"/>
</dbReference>
<dbReference type="AlphaFoldDB" id="A0A7X1DFC2"/>
<sequence length="151" mass="17295">MKINDLVREIKSRDYKVRLGGTDSNSITKLIIDVNNDGNEYVISESANESIVESFADSFVDGWTGTYEDEEDFYNDMQEIAQDIILETLKEAFENNNYNTDEVDTDLFDGYQIKIAMEYDNIGELAASVNKTKHFTAYVDASTDFMIIEKY</sequence>
<evidence type="ECO:0000313" key="1">
    <source>
        <dbReference type="EMBL" id="MBC2288603.1"/>
    </source>
</evidence>
<dbReference type="EMBL" id="JAARZO010000005">
    <property type="protein sequence ID" value="MBC2288603.1"/>
    <property type="molecule type" value="Genomic_DNA"/>
</dbReference>
<dbReference type="RefSeq" id="WP_185608171.1">
    <property type="nucleotide sequence ID" value="NZ_JAARZO010000005.1"/>
</dbReference>
<dbReference type="Pfam" id="PF24304">
    <property type="entry name" value="AcrIIA4"/>
    <property type="match status" value="1"/>
</dbReference>
<gene>
    <name evidence="1" type="ORF">HCB47_13360</name>
</gene>